<evidence type="ECO:0000256" key="2">
    <source>
        <dbReference type="ARBA" id="ARBA00023002"/>
    </source>
</evidence>
<dbReference type="EMBL" id="JACHGK010000002">
    <property type="protein sequence ID" value="MBB6444262.1"/>
    <property type="molecule type" value="Genomic_DNA"/>
</dbReference>
<feature type="domain" description="Acyl-CoA dehydrogenase C-terminal" evidence="5">
    <location>
        <begin position="253"/>
        <end position="369"/>
    </location>
</feature>
<dbReference type="InterPro" id="IPR046373">
    <property type="entry name" value="Acyl-CoA_Oxase/DH_mid-dom_sf"/>
</dbReference>
<dbReference type="PIRSF" id="PIRSF016578">
    <property type="entry name" value="HsaA"/>
    <property type="match status" value="1"/>
</dbReference>
<dbReference type="SUPFAM" id="SSF47203">
    <property type="entry name" value="Acyl-CoA dehydrogenase C-terminal domain-like"/>
    <property type="match status" value="1"/>
</dbReference>
<evidence type="ECO:0000313" key="7">
    <source>
        <dbReference type="Proteomes" id="UP000531594"/>
    </source>
</evidence>
<keyword evidence="7" id="KW-1185">Reference proteome</keyword>
<dbReference type="InterPro" id="IPR013786">
    <property type="entry name" value="AcylCoA_DH/ox_N"/>
</dbReference>
<dbReference type="PANTHER" id="PTHR43884:SF25">
    <property type="entry name" value="ACYL-COA DEHYDROGENASE YDBM-RELATED"/>
    <property type="match status" value="1"/>
</dbReference>
<dbReference type="GO" id="GO:0050660">
    <property type="term" value="F:flavin adenine dinucleotide binding"/>
    <property type="evidence" value="ECO:0007669"/>
    <property type="project" value="InterPro"/>
</dbReference>
<evidence type="ECO:0000259" key="5">
    <source>
        <dbReference type="Pfam" id="PF08028"/>
    </source>
</evidence>
<dbReference type="InterPro" id="IPR013107">
    <property type="entry name" value="Acyl-CoA_DH_C"/>
</dbReference>
<dbReference type="Gene3D" id="2.40.110.10">
    <property type="entry name" value="Butyryl-CoA Dehydrogenase, subunit A, domain 2"/>
    <property type="match status" value="1"/>
</dbReference>
<dbReference type="GO" id="GO:0003995">
    <property type="term" value="F:acyl-CoA dehydrogenase activity"/>
    <property type="evidence" value="ECO:0007669"/>
    <property type="project" value="TreeGrafter"/>
</dbReference>
<dbReference type="RefSeq" id="WP_184523171.1">
    <property type="nucleotide sequence ID" value="NZ_JACHGK010000002.1"/>
</dbReference>
<name>A0A7X0HNW0_9BACI</name>
<dbReference type="InterPro" id="IPR037069">
    <property type="entry name" value="AcylCoA_DH/ox_N_sf"/>
</dbReference>
<dbReference type="Gene3D" id="1.20.140.10">
    <property type="entry name" value="Butyryl-CoA Dehydrogenase, subunit A, domain 3"/>
    <property type="match status" value="1"/>
</dbReference>
<dbReference type="CDD" id="cd00567">
    <property type="entry name" value="ACAD"/>
    <property type="match status" value="1"/>
</dbReference>
<evidence type="ECO:0000256" key="1">
    <source>
        <dbReference type="ARBA" id="ARBA00022630"/>
    </source>
</evidence>
<feature type="domain" description="Acyl-CoA oxidase/dehydrogenase middle" evidence="3">
    <location>
        <begin position="131"/>
        <end position="220"/>
    </location>
</feature>
<keyword evidence="2" id="KW-0560">Oxidoreductase</keyword>
<comment type="caution">
    <text evidence="6">The sequence shown here is derived from an EMBL/GenBank/DDBJ whole genome shotgun (WGS) entry which is preliminary data.</text>
</comment>
<feature type="domain" description="Acyl-CoA dehydrogenase/oxidase N-terminal" evidence="4">
    <location>
        <begin position="16"/>
        <end position="99"/>
    </location>
</feature>
<dbReference type="InterPro" id="IPR009100">
    <property type="entry name" value="AcylCoA_DH/oxidase_NM_dom_sf"/>
</dbReference>
<dbReference type="Gene3D" id="1.10.540.10">
    <property type="entry name" value="Acyl-CoA dehydrogenase/oxidase, N-terminal domain"/>
    <property type="match status" value="1"/>
</dbReference>
<accession>A0A7X0HNW0</accession>
<dbReference type="InterPro" id="IPR006091">
    <property type="entry name" value="Acyl-CoA_Oxase/DH_mid-dom"/>
</dbReference>
<proteinExistence type="predicted"/>
<dbReference type="Pfam" id="PF08028">
    <property type="entry name" value="Acyl-CoA_dh_2"/>
    <property type="match status" value="1"/>
</dbReference>
<evidence type="ECO:0000259" key="4">
    <source>
        <dbReference type="Pfam" id="PF02771"/>
    </source>
</evidence>
<sequence length="402" mass="45099">MSKKNDQIFIRNERDKQLVEYANKISDAVSKTAAKYDETGEFPFEHFDLLEKKGYFKLALPQEYGGEALSLYEILLVQERLARGSGSTALAVGWHLMTFFSLSYTRPWKETVFKRLCEDAVQHGSLLNVFATERDGGNITRGNKPTTIAKKTQGGYVISGRKAFATLAPYLKHFSVLAYIEDEDKTAEFLIEKDETVQVIHTWNTLGMRSTGSHDVEMTNTFVADHALLSYSDNLSNSRFNAASKAYTLQLPAIYLGIAEAARTFIIDFAENKYSPSLGNKISEAPHVKQKIGEIEILLSSSKFLLYSLAEKWDNNVNLREELTDEVSIAKYTITNNAIKIVELAMSIAGGHALSKDLPLERYFRDVQCGLYNPPHNDMIISQIAGSALKNYRSSQKITQSV</sequence>
<organism evidence="6 7">
    <name type="scientific">Bacillus benzoevorans</name>
    <dbReference type="NCBI Taxonomy" id="1456"/>
    <lineage>
        <taxon>Bacteria</taxon>
        <taxon>Bacillati</taxon>
        <taxon>Bacillota</taxon>
        <taxon>Bacilli</taxon>
        <taxon>Bacillales</taxon>
        <taxon>Bacillaceae</taxon>
        <taxon>Bacillus</taxon>
    </lineage>
</organism>
<dbReference type="Proteomes" id="UP000531594">
    <property type="component" value="Unassembled WGS sequence"/>
</dbReference>
<evidence type="ECO:0000313" key="6">
    <source>
        <dbReference type="EMBL" id="MBB6444262.1"/>
    </source>
</evidence>
<dbReference type="SUPFAM" id="SSF56645">
    <property type="entry name" value="Acyl-CoA dehydrogenase NM domain-like"/>
    <property type="match status" value="1"/>
</dbReference>
<gene>
    <name evidence="6" type="ORF">HNR53_000870</name>
</gene>
<evidence type="ECO:0000259" key="3">
    <source>
        <dbReference type="Pfam" id="PF02770"/>
    </source>
</evidence>
<dbReference type="Pfam" id="PF02770">
    <property type="entry name" value="Acyl-CoA_dh_M"/>
    <property type="match status" value="1"/>
</dbReference>
<dbReference type="InterPro" id="IPR036250">
    <property type="entry name" value="AcylCo_DH-like_C"/>
</dbReference>
<keyword evidence="1" id="KW-0285">Flavoprotein</keyword>
<protein>
    <submittedName>
        <fullName evidence="6">Alkylation response protein AidB-like acyl-CoA dehydrogenase</fullName>
    </submittedName>
</protein>
<reference evidence="6 7" key="1">
    <citation type="submission" date="2020-08" db="EMBL/GenBank/DDBJ databases">
        <title>Genomic Encyclopedia of Type Strains, Phase IV (KMG-IV): sequencing the most valuable type-strain genomes for metagenomic binning, comparative biology and taxonomic classification.</title>
        <authorList>
            <person name="Goeker M."/>
        </authorList>
    </citation>
    <scope>NUCLEOTIDE SEQUENCE [LARGE SCALE GENOMIC DNA]</scope>
    <source>
        <strain evidence="6 7">DSM 5391</strain>
    </source>
</reference>
<dbReference type="AlphaFoldDB" id="A0A7X0HNW0"/>
<dbReference type="PANTHER" id="PTHR43884">
    <property type="entry name" value="ACYL-COA DEHYDROGENASE"/>
    <property type="match status" value="1"/>
</dbReference>
<dbReference type="Pfam" id="PF02771">
    <property type="entry name" value="Acyl-CoA_dh_N"/>
    <property type="match status" value="1"/>
</dbReference>